<dbReference type="AlphaFoldDB" id="A0A9X4AN64"/>
<keyword evidence="2" id="KW-0812">Transmembrane</keyword>
<dbReference type="Proteomes" id="UP001145050">
    <property type="component" value="Unassembled WGS sequence"/>
</dbReference>
<feature type="transmembrane region" description="Helical" evidence="2">
    <location>
        <begin position="6"/>
        <end position="25"/>
    </location>
</feature>
<dbReference type="RefSeq" id="WP_272436007.1">
    <property type="nucleotide sequence ID" value="NZ_JAMQKB010000004.1"/>
</dbReference>
<gene>
    <name evidence="3" type="ORF">NC797_06775</name>
</gene>
<keyword evidence="2" id="KW-1133">Transmembrane helix</keyword>
<evidence type="ECO:0000256" key="1">
    <source>
        <dbReference type="SAM" id="MobiDB-lite"/>
    </source>
</evidence>
<evidence type="ECO:0000313" key="4">
    <source>
        <dbReference type="Proteomes" id="UP001145050"/>
    </source>
</evidence>
<keyword evidence="2" id="KW-0472">Membrane</keyword>
<name>A0A9X4AN64_9BACI</name>
<evidence type="ECO:0000256" key="2">
    <source>
        <dbReference type="SAM" id="Phobius"/>
    </source>
</evidence>
<feature type="compositionally biased region" description="Low complexity" evidence="1">
    <location>
        <begin position="48"/>
        <end position="68"/>
    </location>
</feature>
<feature type="region of interest" description="Disordered" evidence="1">
    <location>
        <begin position="45"/>
        <end position="68"/>
    </location>
</feature>
<organism evidence="3 4">
    <name type="scientific">Terrihalobacillus insolitus</name>
    <dbReference type="NCBI Taxonomy" id="2950438"/>
    <lineage>
        <taxon>Bacteria</taxon>
        <taxon>Bacillati</taxon>
        <taxon>Bacillota</taxon>
        <taxon>Bacilli</taxon>
        <taxon>Bacillales</taxon>
        <taxon>Bacillaceae</taxon>
        <taxon>Terrihalobacillus</taxon>
    </lineage>
</organism>
<keyword evidence="4" id="KW-1185">Reference proteome</keyword>
<comment type="caution">
    <text evidence="3">The sequence shown here is derived from an EMBL/GenBank/DDBJ whole genome shotgun (WGS) entry which is preliminary data.</text>
</comment>
<dbReference type="EMBL" id="JAMQKB010000004">
    <property type="protein sequence ID" value="MDC3424210.1"/>
    <property type="molecule type" value="Genomic_DNA"/>
</dbReference>
<evidence type="ECO:0000313" key="3">
    <source>
        <dbReference type="EMBL" id="MDC3424210.1"/>
    </source>
</evidence>
<proteinExistence type="predicted"/>
<protein>
    <submittedName>
        <fullName evidence="3">Uncharacterized protein</fullName>
    </submittedName>
</protein>
<reference evidence="3" key="1">
    <citation type="submission" date="2022-06" db="EMBL/GenBank/DDBJ databases">
        <title>Aquibacillus sp. a new bacterium isolated from soil saline samples.</title>
        <authorList>
            <person name="Galisteo C."/>
            <person name="De La Haba R."/>
            <person name="Sanchez-Porro C."/>
            <person name="Ventosa A."/>
        </authorList>
    </citation>
    <scope>NUCLEOTIDE SEQUENCE</scope>
    <source>
        <strain evidence="3">3ASR75-11</strain>
    </source>
</reference>
<accession>A0A9X4AN64</accession>
<sequence>MDNKQGMWVPLLASVGVGAAAYYSMTRGQGIGKIMQQAIPFASSMGNTSAQSQQSQQPTSTYQTNQLQ</sequence>